<feature type="domain" description="ABC transmembrane type-1" evidence="6">
    <location>
        <begin position="30"/>
        <end position="304"/>
    </location>
</feature>
<evidence type="ECO:0000259" key="6">
    <source>
        <dbReference type="PROSITE" id="PS50929"/>
    </source>
</evidence>
<dbReference type="RefSeq" id="WP_242876334.1">
    <property type="nucleotide sequence ID" value="NZ_FNCP01000021.1"/>
</dbReference>
<dbReference type="Gene3D" id="1.20.1560.10">
    <property type="entry name" value="ABC transporter type 1, transmembrane domain"/>
    <property type="match status" value="1"/>
</dbReference>
<name>A0A1G8G1W7_9FIRM</name>
<dbReference type="InterPro" id="IPR039421">
    <property type="entry name" value="Type_1_exporter"/>
</dbReference>
<dbReference type="GO" id="GO:0005886">
    <property type="term" value="C:plasma membrane"/>
    <property type="evidence" value="ECO:0007669"/>
    <property type="project" value="UniProtKB-SubCell"/>
</dbReference>
<reference evidence="8" key="1">
    <citation type="submission" date="2016-10" db="EMBL/GenBank/DDBJ databases">
        <authorList>
            <person name="Varghese N."/>
            <person name="Submissions S."/>
        </authorList>
    </citation>
    <scope>NUCLEOTIDE SEQUENCE [LARGE SCALE GENOMIC DNA]</scope>
    <source>
        <strain evidence="8">DSM 8344</strain>
    </source>
</reference>
<evidence type="ECO:0000256" key="1">
    <source>
        <dbReference type="ARBA" id="ARBA00004651"/>
    </source>
</evidence>
<dbReference type="STRING" id="1121419.SAMN05443529_12132"/>
<dbReference type="InterPro" id="IPR011527">
    <property type="entry name" value="ABC1_TM_dom"/>
</dbReference>
<dbReference type="AlphaFoldDB" id="A0A1G8G1W7"/>
<dbReference type="PROSITE" id="PS50929">
    <property type="entry name" value="ABC_TM1F"/>
    <property type="match status" value="1"/>
</dbReference>
<evidence type="ECO:0000256" key="3">
    <source>
        <dbReference type="ARBA" id="ARBA00022989"/>
    </source>
</evidence>
<keyword evidence="3 5" id="KW-1133">Transmembrane helix</keyword>
<dbReference type="EMBL" id="FNCP01000021">
    <property type="protein sequence ID" value="SDH88351.1"/>
    <property type="molecule type" value="Genomic_DNA"/>
</dbReference>
<protein>
    <submittedName>
        <fullName evidence="7">ATP-binding cassette, subfamily B</fullName>
    </submittedName>
</protein>
<feature type="transmembrane region" description="Helical" evidence="5">
    <location>
        <begin position="291"/>
        <end position="312"/>
    </location>
</feature>
<accession>A0A1G8G1W7</accession>
<dbReference type="PANTHER" id="PTHR24221:SF654">
    <property type="entry name" value="ATP-BINDING CASSETTE SUB-FAMILY B MEMBER 6"/>
    <property type="match status" value="1"/>
</dbReference>
<dbReference type="PANTHER" id="PTHR24221">
    <property type="entry name" value="ATP-BINDING CASSETTE SUB-FAMILY B"/>
    <property type="match status" value="1"/>
</dbReference>
<dbReference type="Proteomes" id="UP000198656">
    <property type="component" value="Unassembled WGS sequence"/>
</dbReference>
<evidence type="ECO:0000256" key="4">
    <source>
        <dbReference type="ARBA" id="ARBA00023136"/>
    </source>
</evidence>
<dbReference type="Pfam" id="PF00664">
    <property type="entry name" value="ABC_membrane"/>
    <property type="match status" value="1"/>
</dbReference>
<evidence type="ECO:0000256" key="2">
    <source>
        <dbReference type="ARBA" id="ARBA00022692"/>
    </source>
</evidence>
<organism evidence="7 8">
    <name type="scientific">Desulfosporosinus hippei DSM 8344</name>
    <dbReference type="NCBI Taxonomy" id="1121419"/>
    <lineage>
        <taxon>Bacteria</taxon>
        <taxon>Bacillati</taxon>
        <taxon>Bacillota</taxon>
        <taxon>Clostridia</taxon>
        <taxon>Eubacteriales</taxon>
        <taxon>Desulfitobacteriaceae</taxon>
        <taxon>Desulfosporosinus</taxon>
    </lineage>
</organism>
<dbReference type="SUPFAM" id="SSF90123">
    <property type="entry name" value="ABC transporter transmembrane region"/>
    <property type="match status" value="1"/>
</dbReference>
<dbReference type="GO" id="GO:0005524">
    <property type="term" value="F:ATP binding"/>
    <property type="evidence" value="ECO:0007669"/>
    <property type="project" value="UniProtKB-KW"/>
</dbReference>
<keyword evidence="4 5" id="KW-0472">Membrane</keyword>
<keyword evidence="2 5" id="KW-0812">Transmembrane</keyword>
<dbReference type="GO" id="GO:0140359">
    <property type="term" value="F:ABC-type transporter activity"/>
    <property type="evidence" value="ECO:0007669"/>
    <property type="project" value="InterPro"/>
</dbReference>
<dbReference type="GO" id="GO:0034040">
    <property type="term" value="F:ATPase-coupled lipid transmembrane transporter activity"/>
    <property type="evidence" value="ECO:0007669"/>
    <property type="project" value="TreeGrafter"/>
</dbReference>
<comment type="subcellular location">
    <subcellularLocation>
        <location evidence="1">Cell membrane</location>
        <topology evidence="1">Multi-pass membrane protein</topology>
    </subcellularLocation>
</comment>
<feature type="transmembrane region" description="Helical" evidence="5">
    <location>
        <begin position="74"/>
        <end position="102"/>
    </location>
</feature>
<keyword evidence="7" id="KW-0067">ATP-binding</keyword>
<keyword evidence="8" id="KW-1185">Reference proteome</keyword>
<sequence>MDKGKTKSGKHKSGIARLLELAATKKPLIIGAGIFAALASVASFVPFIAIFYIVGEIISVYPDFTSLDAAKTTGLGWIAFGGVLGNVLLYFIALMCSHLAAFGTLYELKLNFASHIAKLPLGFHLNYGSGKLRKVMDENIEKIEGFIAHQFPDLVASIMAPVVMVGILLLFDWRFGLAALVGIVLAFIVEFKAYGNDGAKTMMNKYQSTLEEMNNASVEYIRGISVVKAFKQTVYSFRRLHETIRAYTSFVLPYTLSWENYMSGFSTLVNNIYLFIIPVGIWIGLGTGDYAAYALTFIFYLLFVPSISSVMMKIMYVSSSGMQISGGIERMDEVLLQRACLKPHYSPAFSQRHLHNPYLSDPDPL</sequence>
<feature type="transmembrane region" description="Helical" evidence="5">
    <location>
        <begin position="177"/>
        <end position="195"/>
    </location>
</feature>
<evidence type="ECO:0000313" key="8">
    <source>
        <dbReference type="Proteomes" id="UP000198656"/>
    </source>
</evidence>
<proteinExistence type="predicted"/>
<evidence type="ECO:0000256" key="5">
    <source>
        <dbReference type="SAM" id="Phobius"/>
    </source>
</evidence>
<feature type="transmembrane region" description="Helical" evidence="5">
    <location>
        <begin position="28"/>
        <end position="54"/>
    </location>
</feature>
<keyword evidence="7" id="KW-0547">Nucleotide-binding</keyword>
<gene>
    <name evidence="7" type="ORF">SAMN05443529_12132</name>
</gene>
<feature type="transmembrane region" description="Helical" evidence="5">
    <location>
        <begin position="268"/>
        <end position="285"/>
    </location>
</feature>
<dbReference type="InterPro" id="IPR036640">
    <property type="entry name" value="ABC1_TM_sf"/>
</dbReference>
<evidence type="ECO:0000313" key="7">
    <source>
        <dbReference type="EMBL" id="SDH88351.1"/>
    </source>
</evidence>
<feature type="transmembrane region" description="Helical" evidence="5">
    <location>
        <begin position="151"/>
        <end position="171"/>
    </location>
</feature>